<feature type="active site" evidence="5 6">
    <location>
        <position position="376"/>
    </location>
</feature>
<dbReference type="Pfam" id="PF00648">
    <property type="entry name" value="Peptidase_C2"/>
    <property type="match status" value="1"/>
</dbReference>
<dbReference type="Gene3D" id="2.60.120.380">
    <property type="match status" value="1"/>
</dbReference>
<evidence type="ECO:0000313" key="10">
    <source>
        <dbReference type="Proteomes" id="UP001321749"/>
    </source>
</evidence>
<dbReference type="GO" id="GO:0004198">
    <property type="term" value="F:calcium-dependent cysteine-type endopeptidase activity"/>
    <property type="evidence" value="ECO:0007669"/>
    <property type="project" value="InterPro"/>
</dbReference>
<dbReference type="AlphaFoldDB" id="A0AAV9H9T3"/>
<dbReference type="InterPro" id="IPR001300">
    <property type="entry name" value="Peptidase_C2_calpain_cat"/>
</dbReference>
<feature type="active site" evidence="5 6">
    <location>
        <position position="356"/>
    </location>
</feature>
<dbReference type="Pfam" id="PF25435">
    <property type="entry name" value="PalB_C"/>
    <property type="match status" value="1"/>
</dbReference>
<dbReference type="PANTHER" id="PTHR46143:SF1">
    <property type="entry name" value="CALPAIN-7"/>
    <property type="match status" value="1"/>
</dbReference>
<organism evidence="9 10">
    <name type="scientific">Cladorrhinum samala</name>
    <dbReference type="NCBI Taxonomy" id="585594"/>
    <lineage>
        <taxon>Eukaryota</taxon>
        <taxon>Fungi</taxon>
        <taxon>Dikarya</taxon>
        <taxon>Ascomycota</taxon>
        <taxon>Pezizomycotina</taxon>
        <taxon>Sordariomycetes</taxon>
        <taxon>Sordariomycetidae</taxon>
        <taxon>Sordariales</taxon>
        <taxon>Podosporaceae</taxon>
        <taxon>Cladorrhinum</taxon>
    </lineage>
</organism>
<keyword evidence="3 6" id="KW-0378">Hydrolase</keyword>
<comment type="caution">
    <text evidence="9">The sequence shown here is derived from an EMBL/GenBank/DDBJ whole genome shotgun (WGS) entry which is preliminary data.</text>
</comment>
<keyword evidence="10" id="KW-1185">Reference proteome</keyword>
<feature type="region of interest" description="Disordered" evidence="7">
    <location>
        <begin position="832"/>
        <end position="852"/>
    </location>
</feature>
<name>A0AAV9H9T3_9PEZI</name>
<evidence type="ECO:0000256" key="4">
    <source>
        <dbReference type="ARBA" id="ARBA00022807"/>
    </source>
</evidence>
<comment type="similarity">
    <text evidence="1">Belongs to the peptidase C2 family. PalB/RIM13 subfamily.</text>
</comment>
<dbReference type="PROSITE" id="PS50203">
    <property type="entry name" value="CALPAIN_CAT"/>
    <property type="match status" value="1"/>
</dbReference>
<evidence type="ECO:0000313" key="9">
    <source>
        <dbReference type="EMBL" id="KAK4457360.1"/>
    </source>
</evidence>
<evidence type="ECO:0000256" key="2">
    <source>
        <dbReference type="ARBA" id="ARBA00022670"/>
    </source>
</evidence>
<dbReference type="Gene3D" id="3.90.70.10">
    <property type="entry name" value="Cysteine proteinases"/>
    <property type="match status" value="1"/>
</dbReference>
<dbReference type="SUPFAM" id="SSF54001">
    <property type="entry name" value="Cysteine proteinases"/>
    <property type="match status" value="1"/>
</dbReference>
<dbReference type="PANTHER" id="PTHR46143">
    <property type="entry name" value="CALPAIN-7"/>
    <property type="match status" value="1"/>
</dbReference>
<evidence type="ECO:0000256" key="1">
    <source>
        <dbReference type="ARBA" id="ARBA00010193"/>
    </source>
</evidence>
<dbReference type="SUPFAM" id="SSF49758">
    <property type="entry name" value="Calpain large subunit, middle domain (domain III)"/>
    <property type="match status" value="2"/>
</dbReference>
<feature type="domain" description="Calpain catalytic" evidence="8">
    <location>
        <begin position="101"/>
        <end position="429"/>
    </location>
</feature>
<proteinExistence type="inferred from homology"/>
<keyword evidence="2 6" id="KW-0645">Protease</keyword>
<dbReference type="EMBL" id="MU865120">
    <property type="protein sequence ID" value="KAK4457360.1"/>
    <property type="molecule type" value="Genomic_DNA"/>
</dbReference>
<dbReference type="InterPro" id="IPR051297">
    <property type="entry name" value="PalB/RIM13"/>
</dbReference>
<sequence>MEAQALEHERLLGQARGAEALKHAIAAAELYMQAAGKAKTAADRSRLGRKCAELIALGERLKANARTAAAASRPPVPESTRTPTTAEKTIILRASRLHGNIFPPWDSDPDPKAFSDSGADGGAYIDPSPFSLSPEQKAIFAGWKRPSELVPGVQRQDRDGDIEESRDLDRLMVAKSEIDLAQDLATDCSVVASLCAAARHFGSTKGSLLSSMMYPFDHEAARPKTSPNGKYMFRMNFNGSWRQVVIDDRLPATTTDRTLYVVDKRNPCLIWPALVEKAYLKIRGGYDFPGSNSGTDLHVLTGWIPEQIFLQSDDIELEQTWNRIKKGYDEGHAILTLGTGNIQPEEEKVLGLVREHDYAVLDLKREGDSRLLLIKNPWCDSMVWTGVGSSATLKVHIVGETPDNTSNKFWMAFEDVLQHFDSLYVNWNPALFAHRQDHHFTWEMPDPTEELVFTTNPQFSILSPSQSPVWVLLNRHWQDGELDILRERKAAKNHRHNTAQTLAHVSKQLGFMSLSLFATSPPGTRVPLPESQRCLLQGPYVDSPNTLLRYKPTPNIPQTIVIAQGELPLPKYSFSLSFFSLDPLKISPAPDPLPHSQTITGSWTRRTAGGSAVHPTYSLNPAYSLIIPSPMPLSLLLSTPHRDLPIHISILFTSGRQPSVSGRDILASSPEYQRGCTFLSLPHIDAGKYTIVLSTFEPGQLSNFSLRICSSLATVKVSPVPSEAAGKLRTALPAARFTGQIKRLRAPVSVSRLVKLSALARSGMGPGPPVTLRVGLELGTGPHRTVLAVSREGEYADASLGLRTEEVDVDPESVRRNGGGLWVVLEQIGGEGGGSSGGGDGGGGGGGPGVQVEVLSDGVVNLGPWECADDG</sequence>
<evidence type="ECO:0000256" key="7">
    <source>
        <dbReference type="SAM" id="MobiDB-lite"/>
    </source>
</evidence>
<evidence type="ECO:0000256" key="3">
    <source>
        <dbReference type="ARBA" id="ARBA00022801"/>
    </source>
</evidence>
<dbReference type="InterPro" id="IPR022683">
    <property type="entry name" value="Calpain_III"/>
</dbReference>
<dbReference type="PRINTS" id="PR00704">
    <property type="entry name" value="CALPAIN"/>
</dbReference>
<reference evidence="9" key="1">
    <citation type="journal article" date="2023" name="Mol. Phylogenet. Evol.">
        <title>Genome-scale phylogeny and comparative genomics of the fungal order Sordariales.</title>
        <authorList>
            <person name="Hensen N."/>
            <person name="Bonometti L."/>
            <person name="Westerberg I."/>
            <person name="Brannstrom I.O."/>
            <person name="Guillou S."/>
            <person name="Cros-Aarteil S."/>
            <person name="Calhoun S."/>
            <person name="Haridas S."/>
            <person name="Kuo A."/>
            <person name="Mondo S."/>
            <person name="Pangilinan J."/>
            <person name="Riley R."/>
            <person name="LaButti K."/>
            <person name="Andreopoulos B."/>
            <person name="Lipzen A."/>
            <person name="Chen C."/>
            <person name="Yan M."/>
            <person name="Daum C."/>
            <person name="Ng V."/>
            <person name="Clum A."/>
            <person name="Steindorff A."/>
            <person name="Ohm R.A."/>
            <person name="Martin F."/>
            <person name="Silar P."/>
            <person name="Natvig D.O."/>
            <person name="Lalanne C."/>
            <person name="Gautier V."/>
            <person name="Ament-Velasquez S.L."/>
            <person name="Kruys A."/>
            <person name="Hutchinson M.I."/>
            <person name="Powell A.J."/>
            <person name="Barry K."/>
            <person name="Miller A.N."/>
            <person name="Grigoriev I.V."/>
            <person name="Debuchy R."/>
            <person name="Gladieux P."/>
            <person name="Hiltunen Thoren M."/>
            <person name="Johannesson H."/>
        </authorList>
    </citation>
    <scope>NUCLEOTIDE SEQUENCE</scope>
    <source>
        <strain evidence="9">PSN324</strain>
    </source>
</reference>
<keyword evidence="4 6" id="KW-0788">Thiol protease</keyword>
<dbReference type="GO" id="GO:0006508">
    <property type="term" value="P:proteolysis"/>
    <property type="evidence" value="ECO:0007669"/>
    <property type="project" value="UniProtKB-KW"/>
</dbReference>
<evidence type="ECO:0000259" key="8">
    <source>
        <dbReference type="PROSITE" id="PS50203"/>
    </source>
</evidence>
<feature type="compositionally biased region" description="Gly residues" evidence="7">
    <location>
        <begin position="832"/>
        <end position="849"/>
    </location>
</feature>
<protein>
    <recommendedName>
        <fullName evidence="8">Calpain catalytic domain-containing protein</fullName>
    </recommendedName>
</protein>
<evidence type="ECO:0000256" key="6">
    <source>
        <dbReference type="PROSITE-ProRule" id="PRU00239"/>
    </source>
</evidence>
<accession>A0AAV9H9T3</accession>
<feature type="active site" evidence="5 6">
    <location>
        <position position="188"/>
    </location>
</feature>
<reference evidence="9" key="2">
    <citation type="submission" date="2023-06" db="EMBL/GenBank/DDBJ databases">
        <authorList>
            <consortium name="Lawrence Berkeley National Laboratory"/>
            <person name="Mondo S.J."/>
            <person name="Hensen N."/>
            <person name="Bonometti L."/>
            <person name="Westerberg I."/>
            <person name="Brannstrom I.O."/>
            <person name="Guillou S."/>
            <person name="Cros-Aarteil S."/>
            <person name="Calhoun S."/>
            <person name="Haridas S."/>
            <person name="Kuo A."/>
            <person name="Pangilinan J."/>
            <person name="Riley R."/>
            <person name="Labutti K."/>
            <person name="Andreopoulos B."/>
            <person name="Lipzen A."/>
            <person name="Chen C."/>
            <person name="Yanf M."/>
            <person name="Daum C."/>
            <person name="Ng V."/>
            <person name="Clum A."/>
            <person name="Steindorff A."/>
            <person name="Ohm R."/>
            <person name="Martin F."/>
            <person name="Silar P."/>
            <person name="Natvig D."/>
            <person name="Lalanne C."/>
            <person name="Gautier V."/>
            <person name="Ament-Velasquez S.L."/>
            <person name="Kruys A."/>
            <person name="Hutchinson M.I."/>
            <person name="Powell A.J."/>
            <person name="Barry K."/>
            <person name="Miller A.N."/>
            <person name="Grigoriev I.V."/>
            <person name="Debuchy R."/>
            <person name="Gladieux P."/>
            <person name="Thoren M.H."/>
            <person name="Johannesson H."/>
        </authorList>
    </citation>
    <scope>NUCLEOTIDE SEQUENCE</scope>
    <source>
        <strain evidence="9">PSN324</strain>
    </source>
</reference>
<dbReference type="InterPro" id="IPR022684">
    <property type="entry name" value="Calpain_cysteine_protease"/>
</dbReference>
<dbReference type="InterPro" id="IPR038765">
    <property type="entry name" value="Papain-like_cys_pep_sf"/>
</dbReference>
<dbReference type="Proteomes" id="UP001321749">
    <property type="component" value="Unassembled WGS sequence"/>
</dbReference>
<gene>
    <name evidence="9" type="ORF">QBC42DRAFT_236556</name>
</gene>
<evidence type="ECO:0000256" key="5">
    <source>
        <dbReference type="PIRSR" id="PIRSR622684-1"/>
    </source>
</evidence>
<dbReference type="CDD" id="cd00044">
    <property type="entry name" value="CysPc"/>
    <property type="match status" value="1"/>
</dbReference>
<dbReference type="InterPro" id="IPR036213">
    <property type="entry name" value="Calpain_III_sf"/>
</dbReference>
<dbReference type="SMART" id="SM00720">
    <property type="entry name" value="calpain_III"/>
    <property type="match status" value="1"/>
</dbReference>
<dbReference type="SMART" id="SM00230">
    <property type="entry name" value="CysPc"/>
    <property type="match status" value="1"/>
</dbReference>